<feature type="transmembrane region" description="Helical" evidence="10">
    <location>
        <begin position="85"/>
        <end position="103"/>
    </location>
</feature>
<keyword evidence="4 9" id="KW-0808">Transferase</keyword>
<evidence type="ECO:0000256" key="4">
    <source>
        <dbReference type="ARBA" id="ARBA00022679"/>
    </source>
</evidence>
<evidence type="ECO:0000256" key="3">
    <source>
        <dbReference type="ARBA" id="ARBA00022475"/>
    </source>
</evidence>
<keyword evidence="12" id="KW-1185">Reference proteome</keyword>
<name>A0A4R5NAB0_9LACO</name>
<dbReference type="GO" id="GO:0070395">
    <property type="term" value="P:lipoteichoic acid biosynthetic process"/>
    <property type="evidence" value="ECO:0007669"/>
    <property type="project" value="UniProtKB-UniRule"/>
</dbReference>
<reference evidence="11 12" key="1">
    <citation type="journal article" date="2019" name="Appl. Microbiol. Biotechnol.">
        <title>Uncovering carbohydrate metabolism through a genotype-phenotype association study of 56 lactic acid bacteria genomes.</title>
        <authorList>
            <person name="Buron-Moles G."/>
            <person name="Chailyan A."/>
            <person name="Dolejs I."/>
            <person name="Forster J."/>
            <person name="Miks M.H."/>
        </authorList>
    </citation>
    <scope>NUCLEOTIDE SEQUENCE [LARGE SCALE GENOMIC DNA]</scope>
    <source>
        <strain evidence="11 12">ATCC 700006</strain>
    </source>
</reference>
<feature type="transmembrane region" description="Helical" evidence="10">
    <location>
        <begin position="340"/>
        <end position="360"/>
    </location>
</feature>
<evidence type="ECO:0000256" key="6">
    <source>
        <dbReference type="ARBA" id="ARBA00022989"/>
    </source>
</evidence>
<feature type="transmembrane region" description="Helical" evidence="10">
    <location>
        <begin position="189"/>
        <end position="211"/>
    </location>
</feature>
<keyword evidence="8 9" id="KW-0012">Acyltransferase</keyword>
<dbReference type="AlphaFoldDB" id="A0A4R5NAB0"/>
<keyword evidence="5 10" id="KW-0812">Transmembrane</keyword>
<keyword evidence="7 9" id="KW-0472">Membrane</keyword>
<keyword evidence="6 10" id="KW-1133">Transmembrane helix</keyword>
<dbReference type="PIRSF" id="PIRSF016636">
    <property type="entry name" value="AlgI_DltB"/>
    <property type="match status" value="1"/>
</dbReference>
<comment type="function">
    <text evidence="9">O-acyltransferase that catalyzes D-alanylation of both teichoic acid and lipoteichoic acid (LTA). D-alanylation of LTA plays an important role in modulating the properties of the cell wall in Gram-positive bacteria, influencing the net charge of the cell wall. Catalyzes D-alanylation from DltC carrier protein.</text>
</comment>
<dbReference type="UniPathway" id="UPA00556"/>
<evidence type="ECO:0000256" key="8">
    <source>
        <dbReference type="ARBA" id="ARBA00023315"/>
    </source>
</evidence>
<gene>
    <name evidence="11" type="ORF">C5L23_001214</name>
</gene>
<evidence type="ECO:0000256" key="2">
    <source>
        <dbReference type="ARBA" id="ARBA00010323"/>
    </source>
</evidence>
<dbReference type="EC" id="2.3.1.-" evidence="9"/>
<dbReference type="PANTHER" id="PTHR13285:SF23">
    <property type="entry name" value="TEICHOIC ACID D-ALANYLTRANSFERASE"/>
    <property type="match status" value="1"/>
</dbReference>
<organism evidence="11 12">
    <name type="scientific">Leuconostoc fallax</name>
    <dbReference type="NCBI Taxonomy" id="1251"/>
    <lineage>
        <taxon>Bacteria</taxon>
        <taxon>Bacillati</taxon>
        <taxon>Bacillota</taxon>
        <taxon>Bacilli</taxon>
        <taxon>Lactobacillales</taxon>
        <taxon>Lactobacillaceae</taxon>
        <taxon>Leuconostoc</taxon>
    </lineage>
</organism>
<comment type="pathway">
    <text evidence="9">Cell wall biogenesis; lipoteichoic acid biosynthesis.</text>
</comment>
<evidence type="ECO:0000313" key="12">
    <source>
        <dbReference type="Proteomes" id="UP000295681"/>
    </source>
</evidence>
<feature type="transmembrane region" description="Helical" evidence="10">
    <location>
        <begin position="57"/>
        <end position="76"/>
    </location>
</feature>
<dbReference type="InterPro" id="IPR051085">
    <property type="entry name" value="MB_O-acyltransferase"/>
</dbReference>
<dbReference type="InterPro" id="IPR004299">
    <property type="entry name" value="MBOAT_fam"/>
</dbReference>
<dbReference type="InterPro" id="IPR024024">
    <property type="entry name" value="DltB"/>
</dbReference>
<keyword evidence="3 9" id="KW-1003">Cell membrane</keyword>
<dbReference type="RefSeq" id="WP_133264245.1">
    <property type="nucleotide sequence ID" value="NZ_JAGYGP010000004.1"/>
</dbReference>
<dbReference type="Pfam" id="PF03062">
    <property type="entry name" value="MBOAT"/>
    <property type="match status" value="1"/>
</dbReference>
<dbReference type="NCBIfam" id="TIGR04091">
    <property type="entry name" value="LTA_dltB"/>
    <property type="match status" value="1"/>
</dbReference>
<sequence>MLNLQPYADPKYFIVLILALVPLAIGMYFGKRFVWYESVVSLIFIFLMFNGHKYHEGIALIIYMIWQWLLVWAYTLYRKKYNNKFIFYGAIVMSILPLVLIKMAAAGHWASISTVLGFTGISYLTFRSVGMIMETRDGSIKDFDAVLFARFMLFMPTISSGPIDRYRRFAKDAITVPDRDKYLTMLSKAVHYLFLGFLYKFILSHIFGTLLQPKIESLAMVAGQGHGGLSWWLIPFTYVWGLNLFFDFAGYSLFAVAISYIMGIELPMNFNKPFLSKNLKEFWNRWHMTLSFWFRDYVFMRLVFTMMKHKTFKSRITTSNVAYILNMLLMGFWHGLTWYYIAYGLFHGFGLVINDAWLRYKKKHQVPHNRWTEWLSIVITFNVVMFSFLLFSGFLDRLWFH</sequence>
<feature type="transmembrane region" description="Helical" evidence="10">
    <location>
        <begin position="34"/>
        <end position="51"/>
    </location>
</feature>
<feature type="transmembrane region" description="Helical" evidence="10">
    <location>
        <begin position="12"/>
        <end position="29"/>
    </location>
</feature>
<dbReference type="GO" id="GO:0016746">
    <property type="term" value="F:acyltransferase activity"/>
    <property type="evidence" value="ECO:0007669"/>
    <property type="project" value="UniProtKB-KW"/>
</dbReference>
<evidence type="ECO:0000256" key="10">
    <source>
        <dbReference type="SAM" id="Phobius"/>
    </source>
</evidence>
<dbReference type="PANTHER" id="PTHR13285">
    <property type="entry name" value="ACYLTRANSFERASE"/>
    <property type="match status" value="1"/>
</dbReference>
<dbReference type="GO" id="GO:0005886">
    <property type="term" value="C:plasma membrane"/>
    <property type="evidence" value="ECO:0007669"/>
    <property type="project" value="UniProtKB-SubCell"/>
</dbReference>
<comment type="subcellular location">
    <subcellularLocation>
        <location evidence="1">Cell membrane</location>
        <topology evidence="1">Multi-pass membrane protein</topology>
    </subcellularLocation>
</comment>
<feature type="transmembrane region" description="Helical" evidence="10">
    <location>
        <begin position="109"/>
        <end position="126"/>
    </location>
</feature>
<comment type="caution">
    <text evidence="11">The sequence shown here is derived from an EMBL/GenBank/DDBJ whole genome shotgun (WGS) entry which is preliminary data.</text>
</comment>
<accession>A0A4R5NAB0</accession>
<dbReference type="InterPro" id="IPR024194">
    <property type="entry name" value="Ac/AlaTfrase_AlgI/DltB"/>
</dbReference>
<evidence type="ECO:0000313" key="11">
    <source>
        <dbReference type="EMBL" id="TDG69083.1"/>
    </source>
</evidence>
<evidence type="ECO:0000256" key="7">
    <source>
        <dbReference type="ARBA" id="ARBA00023136"/>
    </source>
</evidence>
<evidence type="ECO:0000256" key="9">
    <source>
        <dbReference type="PIRNR" id="PIRNR016636"/>
    </source>
</evidence>
<evidence type="ECO:0000256" key="5">
    <source>
        <dbReference type="ARBA" id="ARBA00022692"/>
    </source>
</evidence>
<protein>
    <recommendedName>
        <fullName evidence="9">Teichoic acid D-alanyltransferase</fullName>
        <ecNumber evidence="9">2.3.1.-</ecNumber>
    </recommendedName>
</protein>
<dbReference type="STRING" id="907931.GCA_000165675_01182"/>
<comment type="similarity">
    <text evidence="2 9">Belongs to the membrane-bound acyltransferase family.</text>
</comment>
<feature type="transmembrane region" description="Helical" evidence="10">
    <location>
        <begin position="372"/>
        <end position="395"/>
    </location>
</feature>
<dbReference type="EMBL" id="PUFI01000007">
    <property type="protein sequence ID" value="TDG69083.1"/>
    <property type="molecule type" value="Genomic_DNA"/>
</dbReference>
<dbReference type="PIRSF" id="PIRSF500216">
    <property type="entry name" value="DltB"/>
    <property type="match status" value="1"/>
</dbReference>
<proteinExistence type="inferred from homology"/>
<evidence type="ECO:0000256" key="1">
    <source>
        <dbReference type="ARBA" id="ARBA00004651"/>
    </source>
</evidence>
<dbReference type="Proteomes" id="UP000295681">
    <property type="component" value="Unassembled WGS sequence"/>
</dbReference>
<feature type="transmembrane region" description="Helical" evidence="10">
    <location>
        <begin position="316"/>
        <end position="334"/>
    </location>
</feature>